<dbReference type="Proteomes" id="UP000254807">
    <property type="component" value="Unassembled WGS sequence"/>
</dbReference>
<gene>
    <name evidence="9" type="primary">gcvH</name>
    <name evidence="8" type="ORF">EGM181_01645</name>
    <name evidence="7" type="ORF">GTI89_06535</name>
    <name evidence="4" type="ORF">HWH42_04790</name>
    <name evidence="9" type="ORF">NCTC12360_02576</name>
    <name evidence="6" type="ORF">P7E30_12160</name>
    <name evidence="5" type="ORF">QRX88_15255</name>
</gene>
<evidence type="ECO:0000313" key="11">
    <source>
        <dbReference type="Proteomes" id="UP000439965"/>
    </source>
</evidence>
<dbReference type="GO" id="GO:0019464">
    <property type="term" value="P:glycine decarboxylation via glycine cleavage system"/>
    <property type="evidence" value="ECO:0007669"/>
    <property type="project" value="InterPro"/>
</dbReference>
<dbReference type="PROSITE" id="PS00189">
    <property type="entry name" value="LIPOYL"/>
    <property type="match status" value="1"/>
</dbReference>
<dbReference type="Pfam" id="PF01597">
    <property type="entry name" value="GCV_H"/>
    <property type="match status" value="1"/>
</dbReference>
<dbReference type="Proteomes" id="UP001183682">
    <property type="component" value="Unassembled WGS sequence"/>
</dbReference>
<dbReference type="EMBL" id="JASUBT010000012">
    <property type="protein sequence ID" value="MDL4937062.1"/>
    <property type="molecule type" value="Genomic_DNA"/>
</dbReference>
<reference evidence="6" key="5">
    <citation type="submission" date="2023-03" db="EMBL/GenBank/DDBJ databases">
        <authorList>
            <person name="Shen W."/>
            <person name="Cai J."/>
        </authorList>
    </citation>
    <scope>NUCLEOTIDE SEQUENCE</scope>
    <source>
        <strain evidence="6">K69-2</strain>
    </source>
</reference>
<reference evidence="8 12" key="3">
    <citation type="submission" date="2020-03" db="EMBL/GenBank/DDBJ databases">
        <title>Characterization of ganglioside-mimicking enterococci.</title>
        <authorList>
            <person name="Patry R.T."/>
            <person name="Nothaft H."/>
            <person name="Bridger R."/>
            <person name="Shajahan A."/>
            <person name="Huynh S."/>
            <person name="Sanchez S."/>
            <person name="Azadi P."/>
            <person name="Cooper K."/>
            <person name="Miller W.G."/>
            <person name="Parker C.T."/>
            <person name="Wells L."/>
            <person name="Szymanski C.M."/>
        </authorList>
    </citation>
    <scope>NUCLEOTIDE SEQUENCE [LARGE SCALE GENOMIC DNA]</scope>
    <source>
        <strain evidence="8 12">EGM181</strain>
    </source>
</reference>
<dbReference type="EMBL" id="UFYW01000001">
    <property type="protein sequence ID" value="STD84054.1"/>
    <property type="molecule type" value="Genomic_DNA"/>
</dbReference>
<evidence type="ECO:0000313" key="4">
    <source>
        <dbReference type="EMBL" id="MBA0971918.1"/>
    </source>
</evidence>
<evidence type="ECO:0000313" key="6">
    <source>
        <dbReference type="EMBL" id="MDT2690951.1"/>
    </source>
</evidence>
<reference evidence="9 10" key="1">
    <citation type="submission" date="2018-06" db="EMBL/GenBank/DDBJ databases">
        <authorList>
            <consortium name="Pathogen Informatics"/>
            <person name="Doyle S."/>
        </authorList>
    </citation>
    <scope>NUCLEOTIDE SEQUENCE [LARGE SCALE GENOMIC DNA]</scope>
    <source>
        <strain evidence="9 10">NCTC12360</strain>
    </source>
</reference>
<evidence type="ECO:0000259" key="3">
    <source>
        <dbReference type="PROSITE" id="PS50968"/>
    </source>
</evidence>
<dbReference type="InterPro" id="IPR033753">
    <property type="entry name" value="GCV_H/Fam206"/>
</dbReference>
<dbReference type="GeneID" id="93222367"/>
<dbReference type="Gene3D" id="2.40.50.100">
    <property type="match status" value="1"/>
</dbReference>
<organism evidence="7 11">
    <name type="scientific">Enterococcus gallinarum</name>
    <dbReference type="NCBI Taxonomy" id="1353"/>
    <lineage>
        <taxon>Bacteria</taxon>
        <taxon>Bacillati</taxon>
        <taxon>Bacillota</taxon>
        <taxon>Bacilli</taxon>
        <taxon>Lactobacillales</taxon>
        <taxon>Enterococcaceae</taxon>
        <taxon>Enterococcus</taxon>
    </lineage>
</organism>
<dbReference type="Proteomes" id="UP001241571">
    <property type="component" value="Unassembled WGS sequence"/>
</dbReference>
<sequence>MEKKCLRKKDNLWVLFNGKEYCVGLTKEAQEELGAVSFASLKKVGTALKQGDTLVELEAEKAVSEFPSPLTGVISSVNEKIDQNVDILNDSDEMNAWLVSFKDVDPSQFDEL</sequence>
<reference evidence="7 11" key="2">
    <citation type="submission" date="2019-04" db="EMBL/GenBank/DDBJ databases">
        <title>Step-wise assembly of the neonatal virome modulated by breast feeding.</title>
        <authorList>
            <person name="Liang G."/>
            <person name="Bushman F."/>
        </authorList>
    </citation>
    <scope>NUCLEOTIDE SEQUENCE [LARGE SCALE GENOMIC DNA]</scope>
    <source>
        <strain evidence="7 11">E3404</strain>
    </source>
</reference>
<dbReference type="CDD" id="cd06848">
    <property type="entry name" value="GCS_H"/>
    <property type="match status" value="1"/>
</dbReference>
<dbReference type="InterPro" id="IPR011053">
    <property type="entry name" value="Single_hybrid_motif"/>
</dbReference>
<evidence type="ECO:0000313" key="14">
    <source>
        <dbReference type="Proteomes" id="UP001241571"/>
    </source>
</evidence>
<dbReference type="InterPro" id="IPR003016">
    <property type="entry name" value="2-oxoA_DH_lipoyl-BS"/>
</dbReference>
<evidence type="ECO:0000313" key="13">
    <source>
        <dbReference type="Proteomes" id="UP000571857"/>
    </source>
</evidence>
<keyword evidence="10" id="KW-1185">Reference proteome</keyword>
<dbReference type="GO" id="GO:0005737">
    <property type="term" value="C:cytoplasm"/>
    <property type="evidence" value="ECO:0007669"/>
    <property type="project" value="TreeGrafter"/>
</dbReference>
<dbReference type="InterPro" id="IPR000089">
    <property type="entry name" value="Biotin_lipoyl"/>
</dbReference>
<reference evidence="4 13" key="4">
    <citation type="submission" date="2020-06" db="EMBL/GenBank/DDBJ databases">
        <title>Crossreactivity between MHC class I-restricted antigens from cancer cells and an enterococcal bacteriophage.</title>
        <authorList>
            <person name="Fluckiger A."/>
            <person name="Daillere R."/>
            <person name="Sassi M."/>
            <person name="Cattoir V."/>
            <person name="Kroemer G."/>
            <person name="Zitvogel L."/>
        </authorList>
    </citation>
    <scope>NUCLEOTIDE SEQUENCE [LARGE SCALE GENOMIC DNA]</scope>
    <source>
        <strain evidence="4 13">EG4</strain>
    </source>
</reference>
<dbReference type="OrthoDB" id="9796712at2"/>
<evidence type="ECO:0000313" key="5">
    <source>
        <dbReference type="EMBL" id="MDL4937062.1"/>
    </source>
</evidence>
<dbReference type="AlphaFoldDB" id="A0A1V8Z485"/>
<comment type="similarity">
    <text evidence="1">Belongs to the GcvH family.</text>
</comment>
<dbReference type="InterPro" id="IPR002930">
    <property type="entry name" value="GCV_H"/>
</dbReference>
<dbReference type="GO" id="GO:0005960">
    <property type="term" value="C:glycine cleavage complex"/>
    <property type="evidence" value="ECO:0007669"/>
    <property type="project" value="InterPro"/>
</dbReference>
<evidence type="ECO:0000313" key="12">
    <source>
        <dbReference type="Proteomes" id="UP000516696"/>
    </source>
</evidence>
<evidence type="ECO:0000256" key="1">
    <source>
        <dbReference type="ARBA" id="ARBA00009249"/>
    </source>
</evidence>
<evidence type="ECO:0000313" key="7">
    <source>
        <dbReference type="EMBL" id="MXS25709.1"/>
    </source>
</evidence>
<dbReference type="Proteomes" id="UP000439965">
    <property type="component" value="Unassembled WGS sequence"/>
</dbReference>
<dbReference type="RefSeq" id="WP_003128526.1">
    <property type="nucleotide sequence ID" value="NZ_BSYC01000002.1"/>
</dbReference>
<evidence type="ECO:0000313" key="8">
    <source>
        <dbReference type="EMBL" id="QOG26057.1"/>
    </source>
</evidence>
<dbReference type="GO" id="GO:0009249">
    <property type="term" value="P:protein lipoylation"/>
    <property type="evidence" value="ECO:0007669"/>
    <property type="project" value="TreeGrafter"/>
</dbReference>
<dbReference type="EMBL" id="CP050485">
    <property type="protein sequence ID" value="QOG26057.1"/>
    <property type="molecule type" value="Genomic_DNA"/>
</dbReference>
<protein>
    <submittedName>
        <fullName evidence="9">Glycine cleavage H-protein</fullName>
    </submittedName>
    <submittedName>
        <fullName evidence="7">Glycine cleavage system protein H</fullName>
    </submittedName>
</protein>
<dbReference type="PANTHER" id="PTHR11715:SF3">
    <property type="entry name" value="GLYCINE CLEAVAGE SYSTEM H PROTEIN-RELATED"/>
    <property type="match status" value="1"/>
</dbReference>
<dbReference type="EMBL" id="JARPZN010000009">
    <property type="protein sequence ID" value="MDT2690951.1"/>
    <property type="molecule type" value="Genomic_DNA"/>
</dbReference>
<dbReference type="PANTHER" id="PTHR11715">
    <property type="entry name" value="GLYCINE CLEAVAGE SYSTEM H PROTEIN"/>
    <property type="match status" value="1"/>
</dbReference>
<name>A0A1V8Z485_ENTGA</name>
<keyword evidence="2" id="KW-0450">Lipoyl</keyword>
<dbReference type="EMBL" id="WVTI01000004">
    <property type="protein sequence ID" value="MXS25709.1"/>
    <property type="molecule type" value="Genomic_DNA"/>
</dbReference>
<evidence type="ECO:0000256" key="2">
    <source>
        <dbReference type="ARBA" id="ARBA00022823"/>
    </source>
</evidence>
<dbReference type="SUPFAM" id="SSF51230">
    <property type="entry name" value="Single hybrid motif"/>
    <property type="match status" value="1"/>
</dbReference>
<proteinExistence type="inferred from homology"/>
<reference evidence="5 14" key="6">
    <citation type="submission" date="2023-06" db="EMBL/GenBank/DDBJ databases">
        <title>Acute promotion of culturable opportunistic pathogens and persistent increase of antibiotic resistance following antibiotic exposure in mouse gut microbiota.</title>
        <authorList>
            <person name="Li L."/>
            <person name="Wang B."/>
            <person name="Sun Y."/>
            <person name="Wang M."/>
            <person name="Xu H."/>
        </authorList>
    </citation>
    <scope>NUCLEOTIDE SEQUENCE [LARGE SCALE GENOMIC DNA]</scope>
    <source>
        <strain evidence="5 14">CRI2_2</strain>
    </source>
</reference>
<dbReference type="PROSITE" id="PS50968">
    <property type="entry name" value="BIOTINYL_LIPOYL"/>
    <property type="match status" value="1"/>
</dbReference>
<accession>A0A1V8Z485</accession>
<dbReference type="Proteomes" id="UP000571857">
    <property type="component" value="Unassembled WGS sequence"/>
</dbReference>
<feature type="domain" description="Lipoyl-binding" evidence="3">
    <location>
        <begin position="20"/>
        <end position="102"/>
    </location>
</feature>
<evidence type="ECO:0000313" key="10">
    <source>
        <dbReference type="Proteomes" id="UP000254807"/>
    </source>
</evidence>
<evidence type="ECO:0000313" key="9">
    <source>
        <dbReference type="EMBL" id="STD84054.1"/>
    </source>
</evidence>
<dbReference type="Proteomes" id="UP000516696">
    <property type="component" value="Chromosome"/>
</dbReference>
<dbReference type="EMBL" id="JABXJK010000013">
    <property type="protein sequence ID" value="MBA0971918.1"/>
    <property type="molecule type" value="Genomic_DNA"/>
</dbReference>